<accession>A0ABV7BC98</accession>
<evidence type="ECO:0000259" key="2">
    <source>
        <dbReference type="Pfam" id="PF15633"/>
    </source>
</evidence>
<dbReference type="Pfam" id="PF15633">
    <property type="entry name" value="Tox-ART-HYD1"/>
    <property type="match status" value="1"/>
</dbReference>
<dbReference type="RefSeq" id="WP_378227199.1">
    <property type="nucleotide sequence ID" value="NZ_JBHRSF010000018.1"/>
</dbReference>
<proteinExistence type="predicted"/>
<name>A0ABV7BC98_9GAMM</name>
<evidence type="ECO:0000256" key="1">
    <source>
        <dbReference type="SAM" id="MobiDB-lite"/>
    </source>
</evidence>
<dbReference type="InterPro" id="IPR028920">
    <property type="entry name" value="Tox-ART-HYD1_dom"/>
</dbReference>
<comment type="caution">
    <text evidence="3">The sequence shown here is derived from an EMBL/GenBank/DDBJ whole genome shotgun (WGS) entry which is preliminary data.</text>
</comment>
<dbReference type="Proteomes" id="UP001595455">
    <property type="component" value="Unassembled WGS sequence"/>
</dbReference>
<feature type="region of interest" description="Disordered" evidence="1">
    <location>
        <begin position="1"/>
        <end position="21"/>
    </location>
</feature>
<protein>
    <submittedName>
        <fullName evidence="3">HYD1 signature containing ADP-ribosyltransferase family protein</fullName>
    </submittedName>
</protein>
<keyword evidence="4" id="KW-1185">Reference proteome</keyword>
<dbReference type="EMBL" id="JBHRSF010000018">
    <property type="protein sequence ID" value="MFC2995162.1"/>
    <property type="molecule type" value="Genomic_DNA"/>
</dbReference>
<feature type="domain" description="Tox-ART-HYD1" evidence="2">
    <location>
        <begin position="32"/>
        <end position="130"/>
    </location>
</feature>
<organism evidence="3 4">
    <name type="scientific">Acinetobacter sichuanensis</name>
    <dbReference type="NCBI Taxonomy" id="2136183"/>
    <lineage>
        <taxon>Bacteria</taxon>
        <taxon>Pseudomonadati</taxon>
        <taxon>Pseudomonadota</taxon>
        <taxon>Gammaproteobacteria</taxon>
        <taxon>Moraxellales</taxon>
        <taxon>Moraxellaceae</taxon>
        <taxon>Acinetobacter</taxon>
    </lineage>
</organism>
<evidence type="ECO:0000313" key="3">
    <source>
        <dbReference type="EMBL" id="MFC2995162.1"/>
    </source>
</evidence>
<evidence type="ECO:0000313" key="4">
    <source>
        <dbReference type="Proteomes" id="UP001595455"/>
    </source>
</evidence>
<sequence length="147" mass="16237">MDPYGLSPKGTNKKKNSGNEEEACALPKMVEMYHYTNKAGYNAINSNTKKYHFKVSKPNGIHPVGVYLTPLSIGDMRAKGAGGIKSSLGVTSDKVEYYFHFKVDECKLKTVKNSGRTHVTYSPSDLEIDSSDMISKGPTVIPTWNEQ</sequence>
<gene>
    <name evidence="3" type="ORF">ACFODO_07770</name>
</gene>
<reference evidence="4" key="1">
    <citation type="journal article" date="2019" name="Int. J. Syst. Evol. Microbiol.">
        <title>The Global Catalogue of Microorganisms (GCM) 10K type strain sequencing project: providing services to taxonomists for standard genome sequencing and annotation.</title>
        <authorList>
            <consortium name="The Broad Institute Genomics Platform"/>
            <consortium name="The Broad Institute Genome Sequencing Center for Infectious Disease"/>
            <person name="Wu L."/>
            <person name="Ma J."/>
        </authorList>
    </citation>
    <scope>NUCLEOTIDE SEQUENCE [LARGE SCALE GENOMIC DNA]</scope>
    <source>
        <strain evidence="4">KCTC 62575</strain>
    </source>
</reference>